<sequence length="469" mass="50883">MHGDGFAHARVNRTAPDFIPGLSGEGGHACVDGRAGVDTLTCGRGRRPVRDVRAGEGAVTAGSWLGSPAHARWLEAESDALLRFARAARTPQGFGYLDAAGAVDPARPTELWITCRMVHAFSLGTLLGRPGCAPLVDHGLEALTTAFEDPEHGGWFPAVGPEGPTADRKEAYPHAFVLLAASSATAAGRPGAADLLDRAQRVSLERFWREDEGMAVEGWDRAFTELEPYRGVNANMHTVEAYLATADVTGEEAWLDRAVRIVERVAAFAQAASWRIPEHFDPAWRPLPDYNREDPAHPFRPFGATVGHWFEWARLILQAREALAARGRGPGAWMLDAARALFEAGAAEGWAVDGADGFVYTVDPGGVPVVRERMHWVVTEAIGAAAALHRVTGEERYERWYRRWWDYAAQHVIEAPGAWRHELDPGNAPSARTWPGKPDVYHALQATLLPRLPVAPAIAPALAAGLLDS</sequence>
<keyword evidence="2" id="KW-0413">Isomerase</keyword>
<evidence type="ECO:0008006" key="5">
    <source>
        <dbReference type="Google" id="ProtNLM"/>
    </source>
</evidence>
<evidence type="ECO:0000313" key="4">
    <source>
        <dbReference type="Proteomes" id="UP001499841"/>
    </source>
</evidence>
<evidence type="ECO:0000256" key="1">
    <source>
        <dbReference type="ARBA" id="ARBA00008558"/>
    </source>
</evidence>
<comment type="similarity">
    <text evidence="1">Belongs to the N-acylglucosamine 2-epimerase family.</text>
</comment>
<comment type="caution">
    <text evidence="3">The sequence shown here is derived from an EMBL/GenBank/DDBJ whole genome shotgun (WGS) entry which is preliminary data.</text>
</comment>
<evidence type="ECO:0000256" key="2">
    <source>
        <dbReference type="ARBA" id="ARBA00023235"/>
    </source>
</evidence>
<accession>A0ABP8EU80</accession>
<organism evidence="3 4">
    <name type="scientific">Georgenia daeguensis</name>
    <dbReference type="NCBI Taxonomy" id="908355"/>
    <lineage>
        <taxon>Bacteria</taxon>
        <taxon>Bacillati</taxon>
        <taxon>Actinomycetota</taxon>
        <taxon>Actinomycetes</taxon>
        <taxon>Micrococcales</taxon>
        <taxon>Bogoriellaceae</taxon>
        <taxon>Georgenia</taxon>
    </lineage>
</organism>
<evidence type="ECO:0000313" key="3">
    <source>
        <dbReference type="EMBL" id="GAA4287437.1"/>
    </source>
</evidence>
<dbReference type="Gene3D" id="1.50.10.10">
    <property type="match status" value="1"/>
</dbReference>
<dbReference type="InterPro" id="IPR008928">
    <property type="entry name" value="6-hairpin_glycosidase_sf"/>
</dbReference>
<dbReference type="SUPFAM" id="SSF48208">
    <property type="entry name" value="Six-hairpin glycosidases"/>
    <property type="match status" value="1"/>
</dbReference>
<protein>
    <recommendedName>
        <fullName evidence="5">AGE family epimerase/isomerase</fullName>
    </recommendedName>
</protein>
<dbReference type="PANTHER" id="PTHR15108">
    <property type="entry name" value="N-ACYLGLUCOSAMINE-2-EPIMERASE"/>
    <property type="match status" value="1"/>
</dbReference>
<dbReference type="Proteomes" id="UP001499841">
    <property type="component" value="Unassembled WGS sequence"/>
</dbReference>
<dbReference type="Pfam" id="PF07221">
    <property type="entry name" value="GlcNAc_2-epim"/>
    <property type="match status" value="1"/>
</dbReference>
<dbReference type="EMBL" id="BAABBA010000007">
    <property type="protein sequence ID" value="GAA4287437.1"/>
    <property type="molecule type" value="Genomic_DNA"/>
</dbReference>
<name>A0ABP8EU80_9MICO</name>
<dbReference type="InterPro" id="IPR010819">
    <property type="entry name" value="AGE/CE"/>
</dbReference>
<gene>
    <name evidence="3" type="ORF">GCM10022262_17960</name>
</gene>
<dbReference type="InterPro" id="IPR012341">
    <property type="entry name" value="6hp_glycosidase-like_sf"/>
</dbReference>
<reference evidence="4" key="1">
    <citation type="journal article" date="2019" name="Int. J. Syst. Evol. Microbiol.">
        <title>The Global Catalogue of Microorganisms (GCM) 10K type strain sequencing project: providing services to taxonomists for standard genome sequencing and annotation.</title>
        <authorList>
            <consortium name="The Broad Institute Genomics Platform"/>
            <consortium name="The Broad Institute Genome Sequencing Center for Infectious Disease"/>
            <person name="Wu L."/>
            <person name="Ma J."/>
        </authorList>
    </citation>
    <scope>NUCLEOTIDE SEQUENCE [LARGE SCALE GENOMIC DNA]</scope>
    <source>
        <strain evidence="4">JCM 17459</strain>
    </source>
</reference>
<keyword evidence="4" id="KW-1185">Reference proteome</keyword>
<proteinExistence type="inferred from homology"/>